<dbReference type="PANTHER" id="PTHR39430:SF1">
    <property type="entry name" value="PROTEASE"/>
    <property type="match status" value="1"/>
</dbReference>
<reference evidence="3 4" key="1">
    <citation type="submission" date="2016-10" db="EMBL/GenBank/DDBJ databases">
        <authorList>
            <person name="de Groot N.N."/>
        </authorList>
    </citation>
    <scope>NUCLEOTIDE SEQUENCE [LARGE SCALE GENOMIC DNA]</scope>
    <source>
        <strain evidence="3 4">CGMCC 1.9156</strain>
    </source>
</reference>
<evidence type="ECO:0000259" key="2">
    <source>
        <dbReference type="Pfam" id="PF02517"/>
    </source>
</evidence>
<dbReference type="GO" id="GO:0080120">
    <property type="term" value="P:CAAX-box protein maturation"/>
    <property type="evidence" value="ECO:0007669"/>
    <property type="project" value="UniProtKB-ARBA"/>
</dbReference>
<gene>
    <name evidence="3" type="ORF">SAMN05216283_101491</name>
</gene>
<dbReference type="EMBL" id="FONW01000001">
    <property type="protein sequence ID" value="SFE58636.1"/>
    <property type="molecule type" value="Genomic_DNA"/>
</dbReference>
<feature type="transmembrane region" description="Helical" evidence="1">
    <location>
        <begin position="210"/>
        <end position="231"/>
    </location>
</feature>
<keyword evidence="1" id="KW-0472">Membrane</keyword>
<name>A0A1I2BR27_9BACT</name>
<dbReference type="AlphaFoldDB" id="A0A1I2BR27"/>
<sequence>MKLTGWQRVLLILIPFLLISGIFQFAGALLFNIPLYANGEMTSLQKMVLALFNLMGTITIVWFFVCRIDQEPFKRTGLMQPTPIAGLGIAAVLTCAMFVVGFFFLEWWGELNFVAIQFDFAAGFYLLVAYLAIAILEELLFRGYVLRNLLRSFREATALILSSCLFSIFHLLNLTISWLGAINIFLVGLLFGIAYLCYRSLWLPVCIHFFWNFSQSLLGFRVSGQDAYSMIVIDLPEKNSWNGGDFGFEGSILAVVCQLVGIALFWRFYQKKKGLAG</sequence>
<evidence type="ECO:0000313" key="3">
    <source>
        <dbReference type="EMBL" id="SFE58636.1"/>
    </source>
</evidence>
<dbReference type="Proteomes" id="UP000198964">
    <property type="component" value="Unassembled WGS sequence"/>
</dbReference>
<organism evidence="3 4">
    <name type="scientific">Sunxiuqinia elliptica</name>
    <dbReference type="NCBI Taxonomy" id="655355"/>
    <lineage>
        <taxon>Bacteria</taxon>
        <taxon>Pseudomonadati</taxon>
        <taxon>Bacteroidota</taxon>
        <taxon>Bacteroidia</taxon>
        <taxon>Marinilabiliales</taxon>
        <taxon>Prolixibacteraceae</taxon>
        <taxon>Sunxiuqinia</taxon>
    </lineage>
</organism>
<evidence type="ECO:0000256" key="1">
    <source>
        <dbReference type="SAM" id="Phobius"/>
    </source>
</evidence>
<keyword evidence="1" id="KW-0812">Transmembrane</keyword>
<feature type="domain" description="CAAX prenyl protease 2/Lysostaphin resistance protein A-like" evidence="2">
    <location>
        <begin position="124"/>
        <end position="213"/>
    </location>
</feature>
<evidence type="ECO:0000313" key="4">
    <source>
        <dbReference type="Proteomes" id="UP000198964"/>
    </source>
</evidence>
<dbReference type="RefSeq" id="WP_093918227.1">
    <property type="nucleotide sequence ID" value="NZ_FONW01000001.1"/>
</dbReference>
<dbReference type="GO" id="GO:0004175">
    <property type="term" value="F:endopeptidase activity"/>
    <property type="evidence" value="ECO:0007669"/>
    <property type="project" value="UniProtKB-ARBA"/>
</dbReference>
<protein>
    <recommendedName>
        <fullName evidence="2">CAAX prenyl protease 2/Lysostaphin resistance protein A-like domain-containing protein</fullName>
    </recommendedName>
</protein>
<proteinExistence type="predicted"/>
<feature type="transmembrane region" description="Helical" evidence="1">
    <location>
        <begin position="153"/>
        <end position="172"/>
    </location>
</feature>
<keyword evidence="4" id="KW-1185">Reference proteome</keyword>
<dbReference type="STRING" id="655355.SAMN05216283_101491"/>
<keyword evidence="1" id="KW-1133">Transmembrane helix</keyword>
<dbReference type="PANTHER" id="PTHR39430">
    <property type="entry name" value="MEMBRANE-ASSOCIATED PROTEASE-RELATED"/>
    <property type="match status" value="1"/>
</dbReference>
<feature type="transmembrane region" description="Helical" evidence="1">
    <location>
        <begin position="47"/>
        <end position="66"/>
    </location>
</feature>
<feature type="transmembrane region" description="Helical" evidence="1">
    <location>
        <begin position="251"/>
        <end position="269"/>
    </location>
</feature>
<feature type="transmembrane region" description="Helical" evidence="1">
    <location>
        <begin position="87"/>
        <end position="108"/>
    </location>
</feature>
<feature type="transmembrane region" description="Helical" evidence="1">
    <location>
        <begin position="120"/>
        <end position="141"/>
    </location>
</feature>
<dbReference type="InterPro" id="IPR003675">
    <property type="entry name" value="Rce1/LyrA-like_dom"/>
</dbReference>
<accession>A0A1I2BR27</accession>
<feature type="transmembrane region" description="Helical" evidence="1">
    <location>
        <begin position="9"/>
        <end position="35"/>
    </location>
</feature>
<feature type="transmembrane region" description="Helical" evidence="1">
    <location>
        <begin position="178"/>
        <end position="198"/>
    </location>
</feature>
<dbReference type="Pfam" id="PF02517">
    <property type="entry name" value="Rce1-like"/>
    <property type="match status" value="1"/>
</dbReference>